<proteinExistence type="predicted"/>
<dbReference type="EC" id="4.2.3.153" evidence="2"/>
<accession>X1NJQ0</accession>
<keyword evidence="3" id="KW-0456">Lyase</keyword>
<evidence type="ECO:0000313" key="7">
    <source>
        <dbReference type="EMBL" id="GAI18919.1"/>
    </source>
</evidence>
<evidence type="ECO:0000256" key="6">
    <source>
        <dbReference type="ARBA" id="ARBA00047628"/>
    </source>
</evidence>
<name>X1NJQ0_9ZZZZ</name>
<evidence type="ECO:0000256" key="5">
    <source>
        <dbReference type="ARBA" id="ARBA00032523"/>
    </source>
</evidence>
<keyword evidence="4" id="KW-0704">Schiff base</keyword>
<dbReference type="Pfam" id="PF04476">
    <property type="entry name" value="4HFCP_synth"/>
    <property type="match status" value="1"/>
</dbReference>
<evidence type="ECO:0000256" key="3">
    <source>
        <dbReference type="ARBA" id="ARBA00023239"/>
    </source>
</evidence>
<dbReference type="AlphaFoldDB" id="X1NJQ0"/>
<comment type="caution">
    <text evidence="7">The sequence shown here is derived from an EMBL/GenBank/DDBJ whole genome shotgun (WGS) entry which is preliminary data.</text>
</comment>
<evidence type="ECO:0000256" key="1">
    <source>
        <dbReference type="ARBA" id="ARBA00003810"/>
    </source>
</evidence>
<gene>
    <name evidence="7" type="ORF">S06H3_34812</name>
</gene>
<evidence type="ECO:0000256" key="4">
    <source>
        <dbReference type="ARBA" id="ARBA00023270"/>
    </source>
</evidence>
<comment type="function">
    <text evidence="1">Catalyzes the formation of 4-(hydroxymethyl)-2-furancarboxaldehyde phosphate (4-HFC-P) from two molecules of glyceraldehyde-3-P (GA-3-P).</text>
</comment>
<dbReference type="EMBL" id="BARV01020935">
    <property type="protein sequence ID" value="GAI18919.1"/>
    <property type="molecule type" value="Genomic_DNA"/>
</dbReference>
<sequence length="74" mass="7901">MLGGTDLTLLLVSPRDINEALAAVRGGADILDIKNPEEGSLGANFPWIIASAFALPYIPKSQKKRPKGHGNVLY</sequence>
<protein>
    <recommendedName>
        <fullName evidence="2">(5-formylfuran-3-yl)methyl phosphate synthase</fullName>
        <ecNumber evidence="2">4.2.3.153</ecNumber>
    </recommendedName>
    <alternativeName>
        <fullName evidence="5">4-(hydroxymethyl)-2-furancarboxaldehyde-phosphate synthase</fullName>
    </alternativeName>
</protein>
<comment type="catalytic activity">
    <reaction evidence="6">
        <text>2 D-glyceraldehyde 3-phosphate = 4-(hydroxymethyl)-2-furancarboxaldehyde phosphate + phosphate + 2 H2O</text>
        <dbReference type="Rhea" id="RHEA:43536"/>
        <dbReference type="ChEBI" id="CHEBI:15377"/>
        <dbReference type="ChEBI" id="CHEBI:43474"/>
        <dbReference type="ChEBI" id="CHEBI:59776"/>
        <dbReference type="ChEBI" id="CHEBI:83407"/>
        <dbReference type="EC" id="4.2.3.153"/>
    </reaction>
</comment>
<dbReference type="GO" id="GO:0016829">
    <property type="term" value="F:lyase activity"/>
    <property type="evidence" value="ECO:0007669"/>
    <property type="project" value="UniProtKB-KW"/>
</dbReference>
<dbReference type="InterPro" id="IPR007565">
    <property type="entry name" value="4HFCP_synth"/>
</dbReference>
<reference evidence="7" key="1">
    <citation type="journal article" date="2014" name="Front. Microbiol.">
        <title>High frequency of phylogenetically diverse reductive dehalogenase-homologous genes in deep subseafloor sedimentary metagenomes.</title>
        <authorList>
            <person name="Kawai M."/>
            <person name="Futagami T."/>
            <person name="Toyoda A."/>
            <person name="Takaki Y."/>
            <person name="Nishi S."/>
            <person name="Hori S."/>
            <person name="Arai W."/>
            <person name="Tsubouchi T."/>
            <person name="Morono Y."/>
            <person name="Uchiyama I."/>
            <person name="Ito T."/>
            <person name="Fujiyama A."/>
            <person name="Inagaki F."/>
            <person name="Takami H."/>
        </authorList>
    </citation>
    <scope>NUCLEOTIDE SEQUENCE</scope>
    <source>
        <strain evidence="7">Expedition CK06-06</strain>
    </source>
</reference>
<organism evidence="7">
    <name type="scientific">marine sediment metagenome</name>
    <dbReference type="NCBI Taxonomy" id="412755"/>
    <lineage>
        <taxon>unclassified sequences</taxon>
        <taxon>metagenomes</taxon>
        <taxon>ecological metagenomes</taxon>
    </lineage>
</organism>
<evidence type="ECO:0000256" key="2">
    <source>
        <dbReference type="ARBA" id="ARBA00012553"/>
    </source>
</evidence>